<evidence type="ECO:0000313" key="3">
    <source>
        <dbReference type="Proteomes" id="UP001218188"/>
    </source>
</evidence>
<sequence>MHEDSDMSPVDNSYTYPAVPPNHNVWASQPSMTRRPTTADTDAQRPWSSGAAPGHSSSPVTAQPQLPGHYPSSSTAHSYPPNNSPLAHTYPPTTSSSTSRVAPVQNRMPTASVQHPLARGATPTPGLAKSRHREQEDGAREGGGLRVKTHYVAGPERAQHDEEVSQLREQAKVDRENRMKMEASLAEMQKQMVSQRREMEQQKLRMESQRQEMEQVAKMNADWAQWGERVEREKKEREKREAEMEANDQAQEEEDEDMINVQAELLVEREGRAADKQRYEKTIATQANEIANLFVRHVAQSTDAPRNIFPSGPPRMIPQFVPHETRVERQLKVLRNKPRALPTLPLRPAHVEEAEDDGDGEGPNDEYFRDPGIVELITRIVEDVMRRAGLVGREKKGSDGKRARTKLDRARILQQNKMTKGEDKLWKAAIRAVWRKRYNIHVAAEFAAYTPAPSERVERCNEGLEGPADDEYTLDFASCWGSSLWNEDILTRMTESIQASHEQSAGSWGIPAVSDEYVYAILYGQLKQAQEVWAKCQPRHIQQTFAMETPQQVKQRLEIASVQRRLKTKSTSSKHRKPQKFENRVKCIKMILELKEDGAFDYATWIYLLKLVERLGPRGMSSEEEAIVQTATKPITVYNVKVCAWRAPEIVEYMDYIDEARPHTKSTKGAPLTQRERVQDVGSANAPVNLPEKMYDATWLAEQKKTRPFYVSKTLKSPDALDVYVERVKVVELSVSAQPNWEVDTISGTLDSKHLPSAVAPPRAAVLPLTTCNSTTMLTRSTYTSSASQALRCLRRRAVPQDLTEPLRRIRRRVSLVAADGKIAVLEASNQYFTAHLDTLFKNMPAVPIAFQDISDDEFDYEIDSDTEVDGESDDAAEVAALLACPKCNGPATVIIYCSNCDPSEDNATAPEPKVESARILMVPLSVPIAIFITQAWFQGGWSHLVLPYFIGTIAGSRLNAPSRASSPLCPSPISPSSALSRITLSLVFRWCLRRKDRYDLVPSQYTLLPRTLSGVYAVKTMAPRGAFVCNCSLFLQSHTVKFKDKGEHERQLADRDQVPDKHRTDFEHEDWQPRDPDLLCAMEAWRDAETHADRDAVFNEYGVRWLELWRLPYWDPSSIISNVNSEITDMLCLDPKDWVQTVTATHADVNPIGGPPSAIRGSTATSCRADHHVDALDVTSSASQAL</sequence>
<feature type="compositionally biased region" description="Low complexity" evidence="1">
    <location>
        <begin position="89"/>
        <end position="99"/>
    </location>
</feature>
<feature type="region of interest" description="Disordered" evidence="1">
    <location>
        <begin position="1"/>
        <end position="257"/>
    </location>
</feature>
<dbReference type="Proteomes" id="UP001218188">
    <property type="component" value="Unassembled WGS sequence"/>
</dbReference>
<feature type="compositionally biased region" description="Acidic residues" evidence="1">
    <location>
        <begin position="353"/>
        <end position="364"/>
    </location>
</feature>
<feature type="compositionally biased region" description="Polar residues" evidence="1">
    <location>
        <begin position="71"/>
        <end position="86"/>
    </location>
</feature>
<feature type="compositionally biased region" description="Basic and acidic residues" evidence="1">
    <location>
        <begin position="157"/>
        <end position="181"/>
    </location>
</feature>
<feature type="compositionally biased region" description="Basic and acidic residues" evidence="1">
    <location>
        <begin position="195"/>
        <end position="215"/>
    </location>
</feature>
<organism evidence="2 3">
    <name type="scientific">Mycena alexandri</name>
    <dbReference type="NCBI Taxonomy" id="1745969"/>
    <lineage>
        <taxon>Eukaryota</taxon>
        <taxon>Fungi</taxon>
        <taxon>Dikarya</taxon>
        <taxon>Basidiomycota</taxon>
        <taxon>Agaricomycotina</taxon>
        <taxon>Agaricomycetes</taxon>
        <taxon>Agaricomycetidae</taxon>
        <taxon>Agaricales</taxon>
        <taxon>Marasmiineae</taxon>
        <taxon>Mycenaceae</taxon>
        <taxon>Mycena</taxon>
    </lineage>
</organism>
<protein>
    <submittedName>
        <fullName evidence="2">Uncharacterized protein</fullName>
    </submittedName>
</protein>
<evidence type="ECO:0000313" key="2">
    <source>
        <dbReference type="EMBL" id="KAJ7039717.1"/>
    </source>
</evidence>
<feature type="compositionally biased region" description="Basic and acidic residues" evidence="1">
    <location>
        <begin position="228"/>
        <end position="243"/>
    </location>
</feature>
<dbReference type="AlphaFoldDB" id="A0AAD6T9B5"/>
<proteinExistence type="predicted"/>
<feature type="compositionally biased region" description="Low complexity" evidence="1">
    <location>
        <begin position="48"/>
        <end position="59"/>
    </location>
</feature>
<accession>A0AAD6T9B5</accession>
<feature type="region of interest" description="Disordered" evidence="1">
    <location>
        <begin position="1047"/>
        <end position="1071"/>
    </location>
</feature>
<feature type="compositionally biased region" description="Polar residues" evidence="1">
    <location>
        <begin position="25"/>
        <end position="41"/>
    </location>
</feature>
<dbReference type="EMBL" id="JARJCM010000025">
    <property type="protein sequence ID" value="KAJ7039717.1"/>
    <property type="molecule type" value="Genomic_DNA"/>
</dbReference>
<name>A0AAD6T9B5_9AGAR</name>
<gene>
    <name evidence="2" type="ORF">C8F04DRAFT_1254545</name>
</gene>
<keyword evidence="3" id="KW-1185">Reference proteome</keyword>
<evidence type="ECO:0000256" key="1">
    <source>
        <dbReference type="SAM" id="MobiDB-lite"/>
    </source>
</evidence>
<reference evidence="2" key="1">
    <citation type="submission" date="2023-03" db="EMBL/GenBank/DDBJ databases">
        <title>Massive genome expansion in bonnet fungi (Mycena s.s.) driven by repeated elements and novel gene families across ecological guilds.</title>
        <authorList>
            <consortium name="Lawrence Berkeley National Laboratory"/>
            <person name="Harder C.B."/>
            <person name="Miyauchi S."/>
            <person name="Viragh M."/>
            <person name="Kuo A."/>
            <person name="Thoen E."/>
            <person name="Andreopoulos B."/>
            <person name="Lu D."/>
            <person name="Skrede I."/>
            <person name="Drula E."/>
            <person name="Henrissat B."/>
            <person name="Morin E."/>
            <person name="Kohler A."/>
            <person name="Barry K."/>
            <person name="LaButti K."/>
            <person name="Morin E."/>
            <person name="Salamov A."/>
            <person name="Lipzen A."/>
            <person name="Mereny Z."/>
            <person name="Hegedus B."/>
            <person name="Baldrian P."/>
            <person name="Stursova M."/>
            <person name="Weitz H."/>
            <person name="Taylor A."/>
            <person name="Grigoriev I.V."/>
            <person name="Nagy L.G."/>
            <person name="Martin F."/>
            <person name="Kauserud H."/>
        </authorList>
    </citation>
    <scope>NUCLEOTIDE SEQUENCE</scope>
    <source>
        <strain evidence="2">CBHHK200</strain>
    </source>
</reference>
<feature type="region of interest" description="Disordered" evidence="1">
    <location>
        <begin position="349"/>
        <end position="368"/>
    </location>
</feature>
<feature type="compositionally biased region" description="Acidic residues" evidence="1">
    <location>
        <begin position="244"/>
        <end position="257"/>
    </location>
</feature>
<comment type="caution">
    <text evidence="2">The sequence shown here is derived from an EMBL/GenBank/DDBJ whole genome shotgun (WGS) entry which is preliminary data.</text>
</comment>